<sequence length="37" mass="3997">MVGLGDWATAKTLQFRRAAKTQTSGSTDKHRITGSAF</sequence>
<name>A0A248U8T3_9HYPH</name>
<evidence type="ECO:0000313" key="3">
    <source>
        <dbReference type="Proteomes" id="UP000215256"/>
    </source>
</evidence>
<dbReference type="Proteomes" id="UP000215256">
    <property type="component" value="Chromosome 2"/>
</dbReference>
<evidence type="ECO:0000313" key="2">
    <source>
        <dbReference type="EMBL" id="ASV83104.1"/>
    </source>
</evidence>
<evidence type="ECO:0000256" key="1">
    <source>
        <dbReference type="SAM" id="MobiDB-lite"/>
    </source>
</evidence>
<feature type="region of interest" description="Disordered" evidence="1">
    <location>
        <begin position="18"/>
        <end position="37"/>
    </location>
</feature>
<dbReference type="AlphaFoldDB" id="A0A248U8T3"/>
<organism evidence="2 3">
    <name type="scientific">Ochrobactrum quorumnocens</name>
    <dbReference type="NCBI Taxonomy" id="271865"/>
    <lineage>
        <taxon>Bacteria</taxon>
        <taxon>Pseudomonadati</taxon>
        <taxon>Pseudomonadota</taxon>
        <taxon>Alphaproteobacteria</taxon>
        <taxon>Hyphomicrobiales</taxon>
        <taxon>Brucellaceae</taxon>
        <taxon>Brucella/Ochrobactrum group</taxon>
        <taxon>Ochrobactrum</taxon>
    </lineage>
</organism>
<protein>
    <submittedName>
        <fullName evidence="2">Uncharacterized protein</fullName>
    </submittedName>
</protein>
<gene>
    <name evidence="2" type="ORF">CES85_3879</name>
</gene>
<proteinExistence type="predicted"/>
<accession>A0A248U8T3</accession>
<dbReference type="KEGG" id="och:CES85_3879"/>
<dbReference type="EMBL" id="CP022603">
    <property type="protein sequence ID" value="ASV83104.1"/>
    <property type="molecule type" value="Genomic_DNA"/>
</dbReference>
<reference evidence="2 3" key="1">
    <citation type="submission" date="2017-07" db="EMBL/GenBank/DDBJ databases">
        <title>Phylogenetic study on the rhizospheric bacterium Ochrobactrum sp. A44.</title>
        <authorList>
            <person name="Krzyzanowska D.M."/>
            <person name="Ossowicki A."/>
            <person name="Rajewska M."/>
            <person name="Maciag T."/>
            <person name="Kaczynski Z."/>
            <person name="Czerwicka M."/>
            <person name="Jafra S."/>
        </authorList>
    </citation>
    <scope>NUCLEOTIDE SEQUENCE [LARGE SCALE GENOMIC DNA]</scope>
    <source>
        <strain evidence="2 3">A44</strain>
    </source>
</reference>